<dbReference type="GO" id="GO:0006351">
    <property type="term" value="P:DNA-templated transcription"/>
    <property type="evidence" value="ECO:0007669"/>
    <property type="project" value="TreeGrafter"/>
</dbReference>
<evidence type="ECO:0000313" key="6">
    <source>
        <dbReference type="EMBL" id="SMF57008.1"/>
    </source>
</evidence>
<dbReference type="InterPro" id="IPR005119">
    <property type="entry name" value="LysR_subst-bd"/>
</dbReference>
<dbReference type="EMBL" id="FWZX01000021">
    <property type="protein sequence ID" value="SMF57008.1"/>
    <property type="molecule type" value="Genomic_DNA"/>
</dbReference>
<dbReference type="PROSITE" id="PS50931">
    <property type="entry name" value="HTH_LYSR"/>
    <property type="match status" value="1"/>
</dbReference>
<dbReference type="InterPro" id="IPR058163">
    <property type="entry name" value="LysR-type_TF_proteobact-type"/>
</dbReference>
<keyword evidence="3 6" id="KW-0238">DNA-binding</keyword>
<dbReference type="Gene3D" id="3.40.190.290">
    <property type="match status" value="1"/>
</dbReference>
<evidence type="ECO:0000256" key="1">
    <source>
        <dbReference type="ARBA" id="ARBA00009437"/>
    </source>
</evidence>
<dbReference type="InterPro" id="IPR036388">
    <property type="entry name" value="WH-like_DNA-bd_sf"/>
</dbReference>
<dbReference type="STRING" id="560819.SAMN05428998_12151"/>
<gene>
    <name evidence="6" type="ORF">SAMN05428998_12151</name>
</gene>
<dbReference type="Pfam" id="PF03466">
    <property type="entry name" value="LysR_substrate"/>
    <property type="match status" value="1"/>
</dbReference>
<keyword evidence="4" id="KW-0804">Transcription</keyword>
<evidence type="ECO:0000256" key="2">
    <source>
        <dbReference type="ARBA" id="ARBA00023015"/>
    </source>
</evidence>
<evidence type="ECO:0000256" key="4">
    <source>
        <dbReference type="ARBA" id="ARBA00023163"/>
    </source>
</evidence>
<organism evidence="6 7">
    <name type="scientific">Tistlia consotensis USBA 355</name>
    <dbReference type="NCBI Taxonomy" id="560819"/>
    <lineage>
        <taxon>Bacteria</taxon>
        <taxon>Pseudomonadati</taxon>
        <taxon>Pseudomonadota</taxon>
        <taxon>Alphaproteobacteria</taxon>
        <taxon>Rhodospirillales</taxon>
        <taxon>Rhodovibrionaceae</taxon>
        <taxon>Tistlia</taxon>
    </lineage>
</organism>
<keyword evidence="7" id="KW-1185">Reference proteome</keyword>
<dbReference type="SUPFAM" id="SSF46785">
    <property type="entry name" value="Winged helix' DNA-binding domain"/>
    <property type="match status" value="1"/>
</dbReference>
<protein>
    <submittedName>
        <fullName evidence="6">DNA-binding transcriptional regulator, LysR family</fullName>
    </submittedName>
</protein>
<dbReference type="Pfam" id="PF00126">
    <property type="entry name" value="HTH_1"/>
    <property type="match status" value="1"/>
</dbReference>
<sequence>MKDLNDLAFFAAVVSHGGLSPAARALGLPKSRLSRRLAALEAELGLRLVERTTRRFNVTEAGRDVFDHARAALAEAEAVDAVAARLRAEPQGLVRVSCPLGAELPLAAALPAFLARHPRLRVQLLQTNRRVDLIDERVDLAIRVRERLEGDADLQLRILGSTRSLLAASPALLAERGRPESPAKLAALPTLSRTEQPGPDRWTLAGPAGARETLVHEPRFAAGTFAVVRDAAIAGLGVALLPEMTCRQPFADGTLERVLPDWSGEAGVLHLVFTSRRGLLPGVRAVIDFVAETLGGCSRDALPPA</sequence>
<dbReference type="SUPFAM" id="SSF53850">
    <property type="entry name" value="Periplasmic binding protein-like II"/>
    <property type="match status" value="1"/>
</dbReference>
<dbReference type="PANTHER" id="PTHR30537:SF31">
    <property type="entry name" value="TRANSCRIPTIONAL REGULATOR, LYSR FAMILY"/>
    <property type="match status" value="1"/>
</dbReference>
<dbReference type="RefSeq" id="WP_085124786.1">
    <property type="nucleotide sequence ID" value="NZ_FWZX01000021.1"/>
</dbReference>
<reference evidence="6 7" key="1">
    <citation type="submission" date="2017-04" db="EMBL/GenBank/DDBJ databases">
        <authorList>
            <person name="Afonso C.L."/>
            <person name="Miller P.J."/>
            <person name="Scott M.A."/>
            <person name="Spackman E."/>
            <person name="Goraichik I."/>
            <person name="Dimitrov K.M."/>
            <person name="Suarez D.L."/>
            <person name="Swayne D.E."/>
        </authorList>
    </citation>
    <scope>NUCLEOTIDE SEQUENCE [LARGE SCALE GENOMIC DNA]</scope>
    <source>
        <strain evidence="6 7">USBA 355</strain>
    </source>
</reference>
<dbReference type="InterPro" id="IPR000847">
    <property type="entry name" value="LysR_HTH_N"/>
</dbReference>
<accession>A0A1Y6CI66</accession>
<evidence type="ECO:0000259" key="5">
    <source>
        <dbReference type="PROSITE" id="PS50931"/>
    </source>
</evidence>
<evidence type="ECO:0000256" key="3">
    <source>
        <dbReference type="ARBA" id="ARBA00023125"/>
    </source>
</evidence>
<dbReference type="GO" id="GO:0003700">
    <property type="term" value="F:DNA-binding transcription factor activity"/>
    <property type="evidence" value="ECO:0007669"/>
    <property type="project" value="InterPro"/>
</dbReference>
<comment type="similarity">
    <text evidence="1">Belongs to the LysR transcriptional regulatory family.</text>
</comment>
<dbReference type="Proteomes" id="UP000192917">
    <property type="component" value="Unassembled WGS sequence"/>
</dbReference>
<evidence type="ECO:0000313" key="7">
    <source>
        <dbReference type="Proteomes" id="UP000192917"/>
    </source>
</evidence>
<dbReference type="GO" id="GO:0043565">
    <property type="term" value="F:sequence-specific DNA binding"/>
    <property type="evidence" value="ECO:0007669"/>
    <property type="project" value="TreeGrafter"/>
</dbReference>
<dbReference type="FunFam" id="1.10.10.10:FF:000001">
    <property type="entry name" value="LysR family transcriptional regulator"/>
    <property type="match status" value="1"/>
</dbReference>
<keyword evidence="2" id="KW-0805">Transcription regulation</keyword>
<dbReference type="PANTHER" id="PTHR30537">
    <property type="entry name" value="HTH-TYPE TRANSCRIPTIONAL REGULATOR"/>
    <property type="match status" value="1"/>
</dbReference>
<dbReference type="InterPro" id="IPR036390">
    <property type="entry name" value="WH_DNA-bd_sf"/>
</dbReference>
<dbReference type="Gene3D" id="1.10.10.10">
    <property type="entry name" value="Winged helix-like DNA-binding domain superfamily/Winged helix DNA-binding domain"/>
    <property type="match status" value="1"/>
</dbReference>
<name>A0A1Y6CI66_9PROT</name>
<feature type="domain" description="HTH lysR-type" evidence="5">
    <location>
        <begin position="1"/>
        <end position="59"/>
    </location>
</feature>
<dbReference type="AlphaFoldDB" id="A0A1Y6CI66"/>
<proteinExistence type="inferred from homology"/>